<dbReference type="EMBL" id="JAWDGP010002824">
    <property type="protein sequence ID" value="KAK3779592.1"/>
    <property type="molecule type" value="Genomic_DNA"/>
</dbReference>
<dbReference type="Proteomes" id="UP001283361">
    <property type="component" value="Unassembled WGS sequence"/>
</dbReference>
<sequence length="111" mass="12437">MLGTLYLILQSYIKVYHAVRKSHKSASISKDFVSNEVKCGLAYQFWCCKFKLFIGWMRAATFFDVSREVSSESAYQIETDANPLPSLPGVCSDSCGELFPVSSRRPTARAP</sequence>
<dbReference type="AlphaFoldDB" id="A0AAE1A3I2"/>
<comment type="caution">
    <text evidence="1">The sequence shown here is derived from an EMBL/GenBank/DDBJ whole genome shotgun (WGS) entry which is preliminary data.</text>
</comment>
<accession>A0AAE1A3I2</accession>
<reference evidence="1" key="1">
    <citation type="journal article" date="2023" name="G3 (Bethesda)">
        <title>A reference genome for the long-term kleptoplast-retaining sea slug Elysia crispata morphotype clarki.</title>
        <authorList>
            <person name="Eastman K.E."/>
            <person name="Pendleton A.L."/>
            <person name="Shaikh M.A."/>
            <person name="Suttiyut T."/>
            <person name="Ogas R."/>
            <person name="Tomko P."/>
            <person name="Gavelis G."/>
            <person name="Widhalm J.R."/>
            <person name="Wisecaver J.H."/>
        </authorList>
    </citation>
    <scope>NUCLEOTIDE SEQUENCE</scope>
    <source>
        <strain evidence="1">ECLA1</strain>
    </source>
</reference>
<keyword evidence="2" id="KW-1185">Reference proteome</keyword>
<protein>
    <submittedName>
        <fullName evidence="1">Uncharacterized protein</fullName>
    </submittedName>
</protein>
<gene>
    <name evidence="1" type="ORF">RRG08_045337</name>
</gene>
<evidence type="ECO:0000313" key="2">
    <source>
        <dbReference type="Proteomes" id="UP001283361"/>
    </source>
</evidence>
<evidence type="ECO:0000313" key="1">
    <source>
        <dbReference type="EMBL" id="KAK3779592.1"/>
    </source>
</evidence>
<proteinExistence type="predicted"/>
<organism evidence="1 2">
    <name type="scientific">Elysia crispata</name>
    <name type="common">lettuce slug</name>
    <dbReference type="NCBI Taxonomy" id="231223"/>
    <lineage>
        <taxon>Eukaryota</taxon>
        <taxon>Metazoa</taxon>
        <taxon>Spiralia</taxon>
        <taxon>Lophotrochozoa</taxon>
        <taxon>Mollusca</taxon>
        <taxon>Gastropoda</taxon>
        <taxon>Heterobranchia</taxon>
        <taxon>Euthyneura</taxon>
        <taxon>Panpulmonata</taxon>
        <taxon>Sacoglossa</taxon>
        <taxon>Placobranchoidea</taxon>
        <taxon>Plakobranchidae</taxon>
        <taxon>Elysia</taxon>
    </lineage>
</organism>
<name>A0AAE1A3I2_9GAST</name>